<dbReference type="InterPro" id="IPR045865">
    <property type="entry name" value="ACT-like_dom_sf"/>
</dbReference>
<dbReference type="EMBL" id="BOOH01000028">
    <property type="protein sequence ID" value="GIH77241.1"/>
    <property type="molecule type" value="Genomic_DNA"/>
</dbReference>
<dbReference type="PANTHER" id="PTHR34875">
    <property type="entry name" value="UPF0237 PROTEIN MJ1558"/>
    <property type="match status" value="1"/>
</dbReference>
<reference evidence="2 3" key="1">
    <citation type="submission" date="2021-01" db="EMBL/GenBank/DDBJ databases">
        <title>Whole genome shotgun sequence of Planobispora longispora NBRC 13918.</title>
        <authorList>
            <person name="Komaki H."/>
            <person name="Tamura T."/>
        </authorList>
    </citation>
    <scope>NUCLEOTIDE SEQUENCE [LARGE SCALE GENOMIC DNA]</scope>
    <source>
        <strain evidence="2 3">NBRC 13918</strain>
    </source>
</reference>
<dbReference type="Proteomes" id="UP000616724">
    <property type="component" value="Unassembled WGS sequence"/>
</dbReference>
<sequence>MSLSAVTVLGADRPGVIAEVTSAITRSGANIEDSAMTLLGGHVAMMLLVSGEVPPASAFPGLTVTATEVTSRRPPGGDAPGLGYVLTAHGPDRPGIVSEISGALAAASGVITGMTTRLCGRLYVLIADVRLPEAVDVAALMRHLSAVCAGLGCEITFRPAEAEVL</sequence>
<dbReference type="PROSITE" id="PS51671">
    <property type="entry name" value="ACT"/>
    <property type="match status" value="2"/>
</dbReference>
<feature type="domain" description="ACT" evidence="1">
    <location>
        <begin position="85"/>
        <end position="158"/>
    </location>
</feature>
<dbReference type="PANTHER" id="PTHR34875:SF6">
    <property type="entry name" value="UPF0237 PROTEIN MJ1558"/>
    <property type="match status" value="1"/>
</dbReference>
<dbReference type="Gene3D" id="3.30.70.260">
    <property type="match status" value="2"/>
</dbReference>
<accession>A0A8J3RNA1</accession>
<dbReference type="Pfam" id="PF13740">
    <property type="entry name" value="ACT_6"/>
    <property type="match status" value="2"/>
</dbReference>
<dbReference type="InterPro" id="IPR050990">
    <property type="entry name" value="UPF0237/GcvR_regulator"/>
</dbReference>
<gene>
    <name evidence="2" type="ORF">Plo01_36700</name>
</gene>
<dbReference type="AlphaFoldDB" id="A0A8J3RNA1"/>
<evidence type="ECO:0000313" key="3">
    <source>
        <dbReference type="Proteomes" id="UP000616724"/>
    </source>
</evidence>
<dbReference type="SUPFAM" id="SSF55021">
    <property type="entry name" value="ACT-like"/>
    <property type="match status" value="2"/>
</dbReference>
<keyword evidence="3" id="KW-1185">Reference proteome</keyword>
<organism evidence="2 3">
    <name type="scientific">Planobispora longispora</name>
    <dbReference type="NCBI Taxonomy" id="28887"/>
    <lineage>
        <taxon>Bacteria</taxon>
        <taxon>Bacillati</taxon>
        <taxon>Actinomycetota</taxon>
        <taxon>Actinomycetes</taxon>
        <taxon>Streptosporangiales</taxon>
        <taxon>Streptosporangiaceae</taxon>
        <taxon>Planobispora</taxon>
    </lineage>
</organism>
<evidence type="ECO:0000259" key="1">
    <source>
        <dbReference type="PROSITE" id="PS51671"/>
    </source>
</evidence>
<protein>
    <submittedName>
        <fullName evidence="2">Amino acid-binding protein</fullName>
    </submittedName>
</protein>
<name>A0A8J3RNA1_9ACTN</name>
<dbReference type="RefSeq" id="WP_203891826.1">
    <property type="nucleotide sequence ID" value="NZ_BOOH01000028.1"/>
</dbReference>
<evidence type="ECO:0000313" key="2">
    <source>
        <dbReference type="EMBL" id="GIH77241.1"/>
    </source>
</evidence>
<dbReference type="InterPro" id="IPR002912">
    <property type="entry name" value="ACT_dom"/>
</dbReference>
<comment type="caution">
    <text evidence="2">The sequence shown here is derived from an EMBL/GenBank/DDBJ whole genome shotgun (WGS) entry which is preliminary data.</text>
</comment>
<proteinExistence type="predicted"/>
<feature type="domain" description="ACT" evidence="1">
    <location>
        <begin position="5"/>
        <end position="80"/>
    </location>
</feature>